<accession>A0A7N0TY58</accession>
<keyword evidence="4" id="KW-0809">Transit peptide</keyword>
<evidence type="ECO:0000256" key="7">
    <source>
        <dbReference type="ARBA" id="ARBA00035649"/>
    </source>
</evidence>
<dbReference type="InterPro" id="IPR023222">
    <property type="entry name" value="PsbQ-like_dom_sf"/>
</dbReference>
<dbReference type="PANTHER" id="PTHR33399:SF2">
    <property type="entry name" value="PHOTOSYNTHETIC NDH SUBUNIT OF LUMENAL LOCATION 3, CHLOROPLASTIC"/>
    <property type="match status" value="1"/>
</dbReference>
<organism evidence="8 9">
    <name type="scientific">Kalanchoe fedtschenkoi</name>
    <name type="common">Lavender scallops</name>
    <name type="synonym">South American air plant</name>
    <dbReference type="NCBI Taxonomy" id="63787"/>
    <lineage>
        <taxon>Eukaryota</taxon>
        <taxon>Viridiplantae</taxon>
        <taxon>Streptophyta</taxon>
        <taxon>Embryophyta</taxon>
        <taxon>Tracheophyta</taxon>
        <taxon>Spermatophyta</taxon>
        <taxon>Magnoliopsida</taxon>
        <taxon>eudicotyledons</taxon>
        <taxon>Gunneridae</taxon>
        <taxon>Pentapetalae</taxon>
        <taxon>Saxifragales</taxon>
        <taxon>Crassulaceae</taxon>
        <taxon>Kalanchoe</taxon>
    </lineage>
</organism>
<name>A0A7N0TY58_KALFE</name>
<comment type="similarity">
    <text evidence="7">Belongs to the PsbQ family.</text>
</comment>
<comment type="subcellular location">
    <subcellularLocation>
        <location evidence="1">Plastid</location>
        <location evidence="1">Chloroplast thylakoid membrane</location>
    </subcellularLocation>
</comment>
<evidence type="ECO:0000256" key="1">
    <source>
        <dbReference type="ARBA" id="ARBA00004334"/>
    </source>
</evidence>
<evidence type="ECO:0000256" key="4">
    <source>
        <dbReference type="ARBA" id="ARBA00022946"/>
    </source>
</evidence>
<dbReference type="SUPFAM" id="SSF101112">
    <property type="entry name" value="Oxygen-evolving enhancer protein 3"/>
    <property type="match status" value="1"/>
</dbReference>
<dbReference type="PANTHER" id="PTHR33399">
    <property type="entry name" value="OXYGEN-EVOLVING ENHANCER PROTEIN 3-1, CHLOROPLASTIC"/>
    <property type="match status" value="1"/>
</dbReference>
<dbReference type="GO" id="GO:0005509">
    <property type="term" value="F:calcium ion binding"/>
    <property type="evidence" value="ECO:0007669"/>
    <property type="project" value="InterPro"/>
</dbReference>
<dbReference type="OMA" id="ECAVQAT"/>
<dbReference type="EnsemblPlants" id="Kaladp0048s0460.1.v1.1">
    <property type="protein sequence ID" value="Kaladp0048s0460.1.v1.1"/>
    <property type="gene ID" value="Kaladp0048s0460.v1.1"/>
</dbReference>
<dbReference type="AlphaFoldDB" id="A0A7N0TY58"/>
<dbReference type="Gramene" id="Kaladp0048s0460.1.v1.1">
    <property type="protein sequence ID" value="Kaladp0048s0460.1.v1.1"/>
    <property type="gene ID" value="Kaladp0048s0460.v1.1"/>
</dbReference>
<evidence type="ECO:0000313" key="9">
    <source>
        <dbReference type="Proteomes" id="UP000594263"/>
    </source>
</evidence>
<evidence type="ECO:0000313" key="8">
    <source>
        <dbReference type="EnsemblPlants" id="Kaladp0048s0460.1.v1.1"/>
    </source>
</evidence>
<evidence type="ECO:0000256" key="3">
    <source>
        <dbReference type="ARBA" id="ARBA00022640"/>
    </source>
</evidence>
<dbReference type="Pfam" id="PF05757">
    <property type="entry name" value="PsbQ"/>
    <property type="match status" value="1"/>
</dbReference>
<dbReference type="GO" id="GO:0009654">
    <property type="term" value="C:photosystem II oxygen evolving complex"/>
    <property type="evidence" value="ECO:0007669"/>
    <property type="project" value="InterPro"/>
</dbReference>
<proteinExistence type="inferred from homology"/>
<reference evidence="8" key="1">
    <citation type="submission" date="2021-01" db="UniProtKB">
        <authorList>
            <consortium name="EnsemblPlants"/>
        </authorList>
    </citation>
    <scope>IDENTIFICATION</scope>
</reference>
<dbReference type="GO" id="GO:0009535">
    <property type="term" value="C:chloroplast thylakoid membrane"/>
    <property type="evidence" value="ECO:0007669"/>
    <property type="project" value="UniProtKB-SubCell"/>
</dbReference>
<keyword evidence="5" id="KW-0793">Thylakoid</keyword>
<sequence length="255" mass="28193">MVVVVCKHLHTSDPYLQNPHTFFFINFFMAATLARFNGVSQTVAPAAKLAGGPVGQNRRANLKVVVGCAAKKNDETAEVSMQATRRTSLGFASAALATSSGIGASLADDNGFWITTPIPVPTIENTELANKETGTRSFLKIGIYIADIAPFLRAYRIKKYAFDLLALGDLIGKDAWNYVNKYLRLKSTFMYYDFDKVISAASPVDKKPLLDLANRLFDSVEKQLEVSVQQHDLPQTESDYRNTSVILEEVMQRMA</sequence>
<dbReference type="InterPro" id="IPR054099">
    <property type="entry name" value="PSII_PsbQ_pln"/>
</dbReference>
<protein>
    <recommendedName>
        <fullName evidence="10">Photosynthetic NDH subcomplex L 3</fullName>
    </recommendedName>
</protein>
<dbReference type="InterPro" id="IPR008797">
    <property type="entry name" value="PSII_PsbQ"/>
</dbReference>
<keyword evidence="9" id="KW-1185">Reference proteome</keyword>
<keyword evidence="3" id="KW-0934">Plastid</keyword>
<evidence type="ECO:0000256" key="6">
    <source>
        <dbReference type="ARBA" id="ARBA00023136"/>
    </source>
</evidence>
<keyword evidence="2" id="KW-0150">Chloroplast</keyword>
<keyword evidence="6" id="KW-0472">Membrane</keyword>
<evidence type="ECO:0000256" key="5">
    <source>
        <dbReference type="ARBA" id="ARBA00023078"/>
    </source>
</evidence>
<dbReference type="GO" id="GO:0019898">
    <property type="term" value="C:extrinsic component of membrane"/>
    <property type="evidence" value="ECO:0007669"/>
    <property type="project" value="InterPro"/>
</dbReference>
<evidence type="ECO:0008006" key="10">
    <source>
        <dbReference type="Google" id="ProtNLM"/>
    </source>
</evidence>
<dbReference type="Gene3D" id="1.20.120.290">
    <property type="entry name" value="Oxygen-evolving enhancer protein 3 (PsbQ), four-helix up-down bundle"/>
    <property type="match status" value="1"/>
</dbReference>
<dbReference type="Proteomes" id="UP000594263">
    <property type="component" value="Unplaced"/>
</dbReference>
<evidence type="ECO:0000256" key="2">
    <source>
        <dbReference type="ARBA" id="ARBA00022528"/>
    </source>
</evidence>
<dbReference type="GO" id="GO:0009767">
    <property type="term" value="P:photosynthetic electron transport chain"/>
    <property type="evidence" value="ECO:0007669"/>
    <property type="project" value="TreeGrafter"/>
</dbReference>